<comment type="caution">
    <text evidence="1">The sequence shown here is derived from an EMBL/GenBank/DDBJ whole genome shotgun (WGS) entry which is preliminary data.</text>
</comment>
<keyword evidence="2" id="KW-1185">Reference proteome</keyword>
<evidence type="ECO:0000313" key="2">
    <source>
        <dbReference type="Proteomes" id="UP000579945"/>
    </source>
</evidence>
<reference evidence="1 2" key="1">
    <citation type="submission" date="2020-08" db="EMBL/GenBank/DDBJ databases">
        <title>Sequencing the genomes of 1000 actinobacteria strains.</title>
        <authorList>
            <person name="Klenk H.-P."/>
        </authorList>
    </citation>
    <scope>NUCLEOTIDE SEQUENCE [LARGE SCALE GENOMIC DNA]</scope>
    <source>
        <strain evidence="1 2">DSM 44320</strain>
    </source>
</reference>
<accession>A0A7W5Y9K3</accession>
<dbReference type="GeneID" id="95388329"/>
<evidence type="ECO:0000313" key="1">
    <source>
        <dbReference type="EMBL" id="MBB3725933.1"/>
    </source>
</evidence>
<protein>
    <submittedName>
        <fullName evidence="1">Uncharacterized protein</fullName>
    </submittedName>
</protein>
<organism evidence="1 2">
    <name type="scientific">Nonomuraea dietziae</name>
    <dbReference type="NCBI Taxonomy" id="65515"/>
    <lineage>
        <taxon>Bacteria</taxon>
        <taxon>Bacillati</taxon>
        <taxon>Actinomycetota</taxon>
        <taxon>Actinomycetes</taxon>
        <taxon>Streptosporangiales</taxon>
        <taxon>Streptosporangiaceae</taxon>
        <taxon>Nonomuraea</taxon>
    </lineage>
</organism>
<sequence>MVHPPLPGRDQEAVPLLLRMAARGGLPTGALGRQLGLLIRRTWFETRPVLASLAEAAQQGAQAQVWEILMGLLPVLLPGEGERPTVTHAEAVALAADVALWSGARGEIAAVSAHATSGRNSRFARECARLRDRLAGHDASAG</sequence>
<proteinExistence type="predicted"/>
<dbReference type="AlphaFoldDB" id="A0A7W5Y9K3"/>
<gene>
    <name evidence="1" type="ORF">FHR33_001793</name>
</gene>
<dbReference type="Proteomes" id="UP000579945">
    <property type="component" value="Unassembled WGS sequence"/>
</dbReference>
<dbReference type="RefSeq" id="WP_183645457.1">
    <property type="nucleotide sequence ID" value="NZ_JACIBV010000001.1"/>
</dbReference>
<name>A0A7W5Y9K3_9ACTN</name>
<dbReference type="EMBL" id="JACIBV010000001">
    <property type="protein sequence ID" value="MBB3725933.1"/>
    <property type="molecule type" value="Genomic_DNA"/>
</dbReference>